<evidence type="ECO:0000313" key="2">
    <source>
        <dbReference type="Proteomes" id="UP000026961"/>
    </source>
</evidence>
<dbReference type="Gramene" id="OGLUM06G04670.1">
    <property type="protein sequence ID" value="OGLUM06G04670.1"/>
    <property type="gene ID" value="OGLUM06G04670"/>
</dbReference>
<proteinExistence type="predicted"/>
<dbReference type="Proteomes" id="UP000026961">
    <property type="component" value="Chromosome 6"/>
</dbReference>
<dbReference type="EnsemblPlants" id="OGLUM06G04670.1">
    <property type="protein sequence ID" value="OGLUM06G04670.1"/>
    <property type="gene ID" value="OGLUM06G04670"/>
</dbReference>
<evidence type="ECO:0000313" key="1">
    <source>
        <dbReference type="EnsemblPlants" id="OGLUM06G04670.1"/>
    </source>
</evidence>
<keyword evidence="2" id="KW-1185">Reference proteome</keyword>
<protein>
    <submittedName>
        <fullName evidence="1">Uncharacterized protein</fullName>
    </submittedName>
</protein>
<organism evidence="1">
    <name type="scientific">Oryza glumipatula</name>
    <dbReference type="NCBI Taxonomy" id="40148"/>
    <lineage>
        <taxon>Eukaryota</taxon>
        <taxon>Viridiplantae</taxon>
        <taxon>Streptophyta</taxon>
        <taxon>Embryophyta</taxon>
        <taxon>Tracheophyta</taxon>
        <taxon>Spermatophyta</taxon>
        <taxon>Magnoliopsida</taxon>
        <taxon>Liliopsida</taxon>
        <taxon>Poales</taxon>
        <taxon>Poaceae</taxon>
        <taxon>BOP clade</taxon>
        <taxon>Oryzoideae</taxon>
        <taxon>Oryzeae</taxon>
        <taxon>Oryzinae</taxon>
        <taxon>Oryza</taxon>
    </lineage>
</organism>
<sequence length="202" mass="20414">MGGGYAPSPSGKAGVTLPYSQKQLTDVVDGMGEIYARVKNLLALADDLLAAMDAGEPVAGQLVRLQEMNAVAAAMEEQAGVHMPTYFAMKRAFLQAKAQASSMEDAGQPAADAAAPMAALPPVAQASTADVGVAGDSNHGDGASGVGSKTSLLALTDDLLAAIDAGEPVSGQLARLEEMNAVAAAAVERDHWAVTPAVLVRS</sequence>
<reference evidence="1" key="1">
    <citation type="submission" date="2015-04" db="UniProtKB">
        <authorList>
            <consortium name="EnsemblPlants"/>
        </authorList>
    </citation>
    <scope>IDENTIFICATION</scope>
</reference>
<reference evidence="1" key="2">
    <citation type="submission" date="2018-05" db="EMBL/GenBank/DDBJ databases">
        <title>OgluRS3 (Oryza glumaepatula Reference Sequence Version 3).</title>
        <authorList>
            <person name="Zhang J."/>
            <person name="Kudrna D."/>
            <person name="Lee S."/>
            <person name="Talag J."/>
            <person name="Welchert J."/>
            <person name="Wing R.A."/>
        </authorList>
    </citation>
    <scope>NUCLEOTIDE SEQUENCE [LARGE SCALE GENOMIC DNA]</scope>
</reference>
<dbReference type="AlphaFoldDB" id="A0A0E0A5L4"/>
<name>A0A0E0A5L4_9ORYZ</name>
<accession>A0A0E0A5L4</accession>
<dbReference type="HOGENOM" id="CLU_1356540_0_0_1"/>